<accession>A0A4D4MYG7</accession>
<sequence>MERPFHGLARQLAPPGQQIGLPYEGGGAERVQRVEGLRGRQRGRRGGIFRVREDLVGGGHGGEGGTHRYAYRLFLTEGRLGGRPHGGGSVSGAAGTGAAGFGSTGSAAGG</sequence>
<protein>
    <submittedName>
        <fullName evidence="2">Uncharacterized protein</fullName>
    </submittedName>
</protein>
<reference evidence="2 3" key="1">
    <citation type="submission" date="2019-04" db="EMBL/GenBank/DDBJ databases">
        <title>Draft genome sequences of Streptomyces avermitilis ATCC 31267.</title>
        <authorList>
            <person name="Komaki H."/>
            <person name="Tamura T."/>
            <person name="Hosoyama A."/>
        </authorList>
    </citation>
    <scope>NUCLEOTIDE SEQUENCE [LARGE SCALE GENOMIC DNA]</scope>
    <source>
        <strain evidence="2 3">ATCC 31267</strain>
    </source>
</reference>
<gene>
    <name evidence="2" type="ORF">SAV31267_059700</name>
</gene>
<evidence type="ECO:0000256" key="1">
    <source>
        <dbReference type="SAM" id="MobiDB-lite"/>
    </source>
</evidence>
<dbReference type="EMBL" id="BJHY01000001">
    <property type="protein sequence ID" value="GDY76485.1"/>
    <property type="molecule type" value="Genomic_DNA"/>
</dbReference>
<comment type="caution">
    <text evidence="2">The sequence shown here is derived from an EMBL/GenBank/DDBJ whole genome shotgun (WGS) entry which is preliminary data.</text>
</comment>
<name>A0A4D4MYG7_STRAX</name>
<evidence type="ECO:0000313" key="3">
    <source>
        <dbReference type="Proteomes" id="UP000299211"/>
    </source>
</evidence>
<dbReference type="Proteomes" id="UP000299211">
    <property type="component" value="Unassembled WGS sequence"/>
</dbReference>
<dbReference type="AlphaFoldDB" id="A0A4D4MYG7"/>
<feature type="region of interest" description="Disordered" evidence="1">
    <location>
        <begin position="1"/>
        <end position="25"/>
    </location>
</feature>
<organism evidence="2 3">
    <name type="scientific">Streptomyces avermitilis</name>
    <dbReference type="NCBI Taxonomy" id="33903"/>
    <lineage>
        <taxon>Bacteria</taxon>
        <taxon>Bacillati</taxon>
        <taxon>Actinomycetota</taxon>
        <taxon>Actinomycetes</taxon>
        <taxon>Kitasatosporales</taxon>
        <taxon>Streptomycetaceae</taxon>
        <taxon>Streptomyces</taxon>
    </lineage>
</organism>
<evidence type="ECO:0000313" key="2">
    <source>
        <dbReference type="EMBL" id="GDY76485.1"/>
    </source>
</evidence>
<feature type="region of interest" description="Disordered" evidence="1">
    <location>
        <begin position="83"/>
        <end position="110"/>
    </location>
</feature>
<proteinExistence type="predicted"/>